<proteinExistence type="predicted"/>
<evidence type="ECO:0008006" key="4">
    <source>
        <dbReference type="Google" id="ProtNLM"/>
    </source>
</evidence>
<dbReference type="EMBL" id="CP045725">
    <property type="protein sequence ID" value="QGF24211.1"/>
    <property type="molecule type" value="Genomic_DNA"/>
</dbReference>
<accession>A0A5Q2FCV2</accession>
<feature type="chain" id="PRO_5024286015" description="Peptidase MA superfamily protein" evidence="1">
    <location>
        <begin position="25"/>
        <end position="290"/>
    </location>
</feature>
<keyword evidence="3" id="KW-1185">Reference proteome</keyword>
<feature type="signal peptide" evidence="1">
    <location>
        <begin position="1"/>
        <end position="24"/>
    </location>
</feature>
<dbReference type="AlphaFoldDB" id="A0A5Q2FCV2"/>
<dbReference type="RefSeq" id="WP_153572740.1">
    <property type="nucleotide sequence ID" value="NZ_CP045725.1"/>
</dbReference>
<protein>
    <recommendedName>
        <fullName evidence="4">Peptidase MA superfamily protein</fullName>
    </recommendedName>
</protein>
<sequence length="290" mass="29321">MREAFAAAVATGLLVTGLLTTTVAAPTLEAGTGRAPAPADRLRLTRTLSLPQGDRVACAVPADCRLWASALQDAAAALDPVLPAGPLGAVTLVAPTAAGQAAVLGTGPGTRPAATTLRVDARMVARGAAPASQRGRTWIVVNPEVARTGGDLPRQVLVHELVHVRTLAPDLPGPLWVEEGYAVALTHRVLGPTVGPVVPASSVGAAEAAVDAALGRSAPVAGGPSGWPSDDWVPLTIDDYGVAGRIVEGLAARLGWDRVARWYAASEAGAGSLAAARAQLSGRTVIAELR</sequence>
<organism evidence="2 3">
    <name type="scientific">Raineyella fluvialis</name>
    <dbReference type="NCBI Taxonomy" id="2662261"/>
    <lineage>
        <taxon>Bacteria</taxon>
        <taxon>Bacillati</taxon>
        <taxon>Actinomycetota</taxon>
        <taxon>Actinomycetes</taxon>
        <taxon>Propionibacteriales</taxon>
        <taxon>Propionibacteriaceae</taxon>
        <taxon>Raineyella</taxon>
    </lineage>
</organism>
<gene>
    <name evidence="2" type="ORF">Rai3103_11620</name>
</gene>
<evidence type="ECO:0000256" key="1">
    <source>
        <dbReference type="SAM" id="SignalP"/>
    </source>
</evidence>
<evidence type="ECO:0000313" key="2">
    <source>
        <dbReference type="EMBL" id="QGF24211.1"/>
    </source>
</evidence>
<evidence type="ECO:0000313" key="3">
    <source>
        <dbReference type="Proteomes" id="UP000386847"/>
    </source>
</evidence>
<keyword evidence="1" id="KW-0732">Signal</keyword>
<reference evidence="2 3" key="1">
    <citation type="submission" date="2019-10" db="EMBL/GenBank/DDBJ databases">
        <title>Genomic analysis of Raineyella sp. CBA3103.</title>
        <authorList>
            <person name="Roh S.W."/>
        </authorList>
    </citation>
    <scope>NUCLEOTIDE SEQUENCE [LARGE SCALE GENOMIC DNA]</scope>
    <source>
        <strain evidence="2 3">CBA3103</strain>
    </source>
</reference>
<name>A0A5Q2FCV2_9ACTN</name>
<dbReference type="Proteomes" id="UP000386847">
    <property type="component" value="Chromosome"/>
</dbReference>
<dbReference type="KEGG" id="rain:Rai3103_11620"/>